<keyword evidence="3" id="KW-0808">Transferase</keyword>
<evidence type="ECO:0000256" key="1">
    <source>
        <dbReference type="ARBA" id="ARBA00004690"/>
    </source>
</evidence>
<dbReference type="GO" id="GO:0004849">
    <property type="term" value="F:uridine kinase activity"/>
    <property type="evidence" value="ECO:0007669"/>
    <property type="project" value="UniProtKB-EC"/>
</dbReference>
<dbReference type="SUPFAM" id="SSF52540">
    <property type="entry name" value="P-loop containing nucleoside triphosphate hydrolases"/>
    <property type="match status" value="1"/>
</dbReference>
<dbReference type="InterPro" id="IPR000764">
    <property type="entry name" value="Uridine_kinase-like"/>
</dbReference>
<dbReference type="GeneID" id="27688348"/>
<keyword evidence="4" id="KW-0547">Nucleotide-binding</keyword>
<dbReference type="InterPro" id="IPR006083">
    <property type="entry name" value="PRK/URK"/>
</dbReference>
<dbReference type="STRING" id="645134.A0A0L0HFG5"/>
<accession>A0A0L0HFG5</accession>
<dbReference type="PRINTS" id="PR00988">
    <property type="entry name" value="URIDINKINASE"/>
</dbReference>
<dbReference type="EMBL" id="KQ257457">
    <property type="protein sequence ID" value="KNC99533.1"/>
    <property type="molecule type" value="Genomic_DNA"/>
</dbReference>
<dbReference type="GO" id="GO:0044206">
    <property type="term" value="P:UMP salvage"/>
    <property type="evidence" value="ECO:0007669"/>
    <property type="project" value="UniProtKB-UniPathway"/>
</dbReference>
<dbReference type="UniPathway" id="UPA00574">
    <property type="reaction ID" value="UER00637"/>
</dbReference>
<dbReference type="AlphaFoldDB" id="A0A0L0HFG5"/>
<proteinExistence type="predicted"/>
<name>A0A0L0HFG5_SPIPD</name>
<dbReference type="FunFam" id="3.40.50.300:FF:001802">
    <property type="entry name" value="Uridine-cytidine kinase 1"/>
    <property type="match status" value="1"/>
</dbReference>
<keyword evidence="6" id="KW-0067">ATP-binding</keyword>
<dbReference type="OrthoDB" id="738517at2759"/>
<organism evidence="8 9">
    <name type="scientific">Spizellomyces punctatus (strain DAOM BR117)</name>
    <dbReference type="NCBI Taxonomy" id="645134"/>
    <lineage>
        <taxon>Eukaryota</taxon>
        <taxon>Fungi</taxon>
        <taxon>Fungi incertae sedis</taxon>
        <taxon>Chytridiomycota</taxon>
        <taxon>Chytridiomycota incertae sedis</taxon>
        <taxon>Chytridiomycetes</taxon>
        <taxon>Spizellomycetales</taxon>
        <taxon>Spizellomycetaceae</taxon>
        <taxon>Spizellomyces</taxon>
    </lineage>
</organism>
<dbReference type="Proteomes" id="UP000053201">
    <property type="component" value="Unassembled WGS sequence"/>
</dbReference>
<dbReference type="Pfam" id="PF00485">
    <property type="entry name" value="PRK"/>
    <property type="match status" value="1"/>
</dbReference>
<dbReference type="InParanoid" id="A0A0L0HFG5"/>
<dbReference type="RefSeq" id="XP_016607573.1">
    <property type="nucleotide sequence ID" value="XM_016753163.1"/>
</dbReference>
<evidence type="ECO:0000256" key="6">
    <source>
        <dbReference type="ARBA" id="ARBA00022840"/>
    </source>
</evidence>
<protein>
    <recommendedName>
        <fullName evidence="2">uridine/cytidine kinase</fullName>
        <ecNumber evidence="2">2.7.1.48</ecNumber>
    </recommendedName>
</protein>
<dbReference type="VEuPathDB" id="FungiDB:SPPG_04923"/>
<feature type="domain" description="Phosphoribulokinase/uridine kinase" evidence="7">
    <location>
        <begin position="41"/>
        <end position="235"/>
    </location>
</feature>
<dbReference type="CDD" id="cd02023">
    <property type="entry name" value="UMPK"/>
    <property type="match status" value="1"/>
</dbReference>
<reference evidence="8 9" key="1">
    <citation type="submission" date="2009-08" db="EMBL/GenBank/DDBJ databases">
        <title>The Genome Sequence of Spizellomyces punctatus strain DAOM BR117.</title>
        <authorList>
            <consortium name="The Broad Institute Genome Sequencing Platform"/>
            <person name="Russ C."/>
            <person name="Cuomo C."/>
            <person name="Shea T."/>
            <person name="Young S.K."/>
            <person name="Zeng Q."/>
            <person name="Koehrsen M."/>
            <person name="Haas B."/>
            <person name="Borodovsky M."/>
            <person name="Guigo R."/>
            <person name="Alvarado L."/>
            <person name="Berlin A."/>
            <person name="Bochicchio J."/>
            <person name="Borenstein D."/>
            <person name="Chapman S."/>
            <person name="Chen Z."/>
            <person name="Engels R."/>
            <person name="Freedman E."/>
            <person name="Gellesch M."/>
            <person name="Goldberg J."/>
            <person name="Griggs A."/>
            <person name="Gujja S."/>
            <person name="Heiman D."/>
            <person name="Hepburn T."/>
            <person name="Howarth C."/>
            <person name="Jen D."/>
            <person name="Larson L."/>
            <person name="Lewis B."/>
            <person name="Mehta T."/>
            <person name="Park D."/>
            <person name="Pearson M."/>
            <person name="Roberts A."/>
            <person name="Saif S."/>
            <person name="Shenoy N."/>
            <person name="Sisk P."/>
            <person name="Stolte C."/>
            <person name="Sykes S."/>
            <person name="Thomson T."/>
            <person name="Walk T."/>
            <person name="White J."/>
            <person name="Yandava C."/>
            <person name="Burger G."/>
            <person name="Gray M.W."/>
            <person name="Holland P.W.H."/>
            <person name="King N."/>
            <person name="Lang F.B.F."/>
            <person name="Roger A.J."/>
            <person name="Ruiz-Trillo I."/>
            <person name="Lander E."/>
            <person name="Nusbaum C."/>
        </authorList>
    </citation>
    <scope>NUCLEOTIDE SEQUENCE [LARGE SCALE GENOMIC DNA]</scope>
    <source>
        <strain evidence="8 9">DAOM BR117</strain>
    </source>
</reference>
<dbReference type="OMA" id="TVKPMHE"/>
<evidence type="ECO:0000256" key="2">
    <source>
        <dbReference type="ARBA" id="ARBA00012137"/>
    </source>
</evidence>
<evidence type="ECO:0000259" key="7">
    <source>
        <dbReference type="Pfam" id="PF00485"/>
    </source>
</evidence>
<comment type="pathway">
    <text evidence="1">Pyrimidine metabolism; UMP biosynthesis via salvage pathway; UMP from uridine: step 1/1.</text>
</comment>
<keyword evidence="5 8" id="KW-0418">Kinase</keyword>
<evidence type="ECO:0000313" key="9">
    <source>
        <dbReference type="Proteomes" id="UP000053201"/>
    </source>
</evidence>
<sequence length="287" mass="32492">MQIFGDAMPVQTSTLETSASLSSLNEPPLLFPHSGKGTPFIIGVAGGGSSGKKTVCQMIMDRLLEKDKSVGVKVVIIRMEDFYRELNREEMELAKSGDYNFDHPNAVDFGLMEECLEDILHGRPVDIPLYDFQNHIRLPETMHIERPDVVIFSGIYMLYKRRVRDVLNLKVFVDVDSDVRLARQVVRDTEERYHKPLEQVLQYYVKHVKPSFEDFILPSKKFADVIIPRGQENTVAIDLLTQHIVDILDERASQAKQTLEAAVEVRTSTTSLATQVGNVDKFGSLPQ</sequence>
<dbReference type="NCBIfam" id="NF004018">
    <property type="entry name" value="PRK05480.1"/>
    <property type="match status" value="1"/>
</dbReference>
<evidence type="ECO:0000256" key="5">
    <source>
        <dbReference type="ARBA" id="ARBA00022777"/>
    </source>
</evidence>
<dbReference type="Gene3D" id="3.40.50.300">
    <property type="entry name" value="P-loop containing nucleotide triphosphate hydrolases"/>
    <property type="match status" value="1"/>
</dbReference>
<dbReference type="InterPro" id="IPR027417">
    <property type="entry name" value="P-loop_NTPase"/>
</dbReference>
<evidence type="ECO:0000313" key="8">
    <source>
        <dbReference type="EMBL" id="KNC99533.1"/>
    </source>
</evidence>
<dbReference type="eggNOG" id="KOG4203">
    <property type="taxonomic scope" value="Eukaryota"/>
</dbReference>
<evidence type="ECO:0000256" key="4">
    <source>
        <dbReference type="ARBA" id="ARBA00022741"/>
    </source>
</evidence>
<dbReference type="PANTHER" id="PTHR10285">
    <property type="entry name" value="URIDINE KINASE"/>
    <property type="match status" value="1"/>
</dbReference>
<evidence type="ECO:0000256" key="3">
    <source>
        <dbReference type="ARBA" id="ARBA00022679"/>
    </source>
</evidence>
<dbReference type="EC" id="2.7.1.48" evidence="2"/>
<dbReference type="GO" id="GO:0005524">
    <property type="term" value="F:ATP binding"/>
    <property type="evidence" value="ECO:0007669"/>
    <property type="project" value="UniProtKB-KW"/>
</dbReference>
<keyword evidence="9" id="KW-1185">Reference proteome</keyword>
<gene>
    <name evidence="8" type="ORF">SPPG_04923</name>
</gene>